<dbReference type="InterPro" id="IPR008978">
    <property type="entry name" value="HSP20-like_chaperone"/>
</dbReference>
<sequence length="148" mass="16693">MATRWHDMHQLFGALDLFRNQMNSLLQNVDQTYTTERGWGIRDGFPRTNLSDTGDNLELFAEVPGINKEQLHVKIQGNYLEISGSRPADSPEGYTLHRNERVVSSFSRSFTLPYEVDATQVTATLNDGLLKIVLPKSEAAKPRQVTIS</sequence>
<dbReference type="PROSITE" id="PS01031">
    <property type="entry name" value="SHSP"/>
    <property type="match status" value="1"/>
</dbReference>
<dbReference type="RefSeq" id="WP_199262360.1">
    <property type="nucleotide sequence ID" value="NZ_CP054140.1"/>
</dbReference>
<keyword evidence="6" id="KW-1185">Reference proteome</keyword>
<evidence type="ECO:0000256" key="2">
    <source>
        <dbReference type="RuleBase" id="RU003616"/>
    </source>
</evidence>
<dbReference type="SUPFAM" id="SSF49764">
    <property type="entry name" value="HSP20-like chaperones"/>
    <property type="match status" value="1"/>
</dbReference>
<dbReference type="KEGG" id="dog:HP555_10785"/>
<evidence type="ECO:0000256" key="1">
    <source>
        <dbReference type="PROSITE-ProRule" id="PRU00285"/>
    </source>
</evidence>
<feature type="domain" description="SHSP" evidence="3">
    <location>
        <begin position="39"/>
        <end position="148"/>
    </location>
</feature>
<organism evidence="5 6">
    <name type="scientific">Desulfobulbus oligotrophicus</name>
    <dbReference type="NCBI Taxonomy" id="1909699"/>
    <lineage>
        <taxon>Bacteria</taxon>
        <taxon>Pseudomonadati</taxon>
        <taxon>Thermodesulfobacteriota</taxon>
        <taxon>Desulfobulbia</taxon>
        <taxon>Desulfobulbales</taxon>
        <taxon>Desulfobulbaceae</taxon>
        <taxon>Desulfobulbus</taxon>
    </lineage>
</organism>
<gene>
    <name evidence="5" type="ORF">HP555_10785</name>
</gene>
<dbReference type="PROSITE" id="PS51203">
    <property type="entry name" value="CS"/>
    <property type="match status" value="1"/>
</dbReference>
<evidence type="ECO:0000259" key="4">
    <source>
        <dbReference type="PROSITE" id="PS51203"/>
    </source>
</evidence>
<evidence type="ECO:0000313" key="6">
    <source>
        <dbReference type="Proteomes" id="UP000596092"/>
    </source>
</evidence>
<dbReference type="PANTHER" id="PTHR11527">
    <property type="entry name" value="HEAT-SHOCK PROTEIN 20 FAMILY MEMBER"/>
    <property type="match status" value="1"/>
</dbReference>
<name>A0A7T5VE95_9BACT</name>
<proteinExistence type="inferred from homology"/>
<dbReference type="Gene3D" id="2.60.40.790">
    <property type="match status" value="1"/>
</dbReference>
<evidence type="ECO:0000313" key="5">
    <source>
        <dbReference type="EMBL" id="QQG66314.1"/>
    </source>
</evidence>
<dbReference type="CDD" id="cd06464">
    <property type="entry name" value="ACD_sHsps-like"/>
    <property type="match status" value="1"/>
</dbReference>
<dbReference type="InterPro" id="IPR007052">
    <property type="entry name" value="CS_dom"/>
</dbReference>
<evidence type="ECO:0000259" key="3">
    <source>
        <dbReference type="PROSITE" id="PS01031"/>
    </source>
</evidence>
<dbReference type="InterPro" id="IPR031107">
    <property type="entry name" value="Small_HSP"/>
</dbReference>
<dbReference type="AlphaFoldDB" id="A0A7T5VE95"/>
<protein>
    <submittedName>
        <fullName evidence="5">Hsp20/alpha crystallin family protein</fullName>
    </submittedName>
</protein>
<dbReference type="Proteomes" id="UP000596092">
    <property type="component" value="Chromosome"/>
</dbReference>
<comment type="similarity">
    <text evidence="1 2">Belongs to the small heat shock protein (HSP20) family.</text>
</comment>
<dbReference type="EMBL" id="CP054140">
    <property type="protein sequence ID" value="QQG66314.1"/>
    <property type="molecule type" value="Genomic_DNA"/>
</dbReference>
<feature type="domain" description="CS" evidence="4">
    <location>
        <begin position="43"/>
        <end position="148"/>
    </location>
</feature>
<accession>A0A7T5VE95</accession>
<dbReference type="Pfam" id="PF00011">
    <property type="entry name" value="HSP20"/>
    <property type="match status" value="1"/>
</dbReference>
<dbReference type="InterPro" id="IPR002068">
    <property type="entry name" value="A-crystallin/Hsp20_dom"/>
</dbReference>
<reference evidence="5 6" key="1">
    <citation type="submission" date="2020-05" db="EMBL/GenBank/DDBJ databases">
        <title>Complete genome of Desulfobulbus oligotrophicus.</title>
        <authorList>
            <person name="Podar M."/>
        </authorList>
    </citation>
    <scope>NUCLEOTIDE SEQUENCE [LARGE SCALE GENOMIC DNA]</scope>
    <source>
        <strain evidence="5 6">Prop6</strain>
    </source>
</reference>